<dbReference type="InterPro" id="IPR001441">
    <property type="entry name" value="UPP_synth-like"/>
</dbReference>
<dbReference type="InParanoid" id="B9T1V2"/>
<evidence type="ECO:0000256" key="3">
    <source>
        <dbReference type="RuleBase" id="RU363018"/>
    </source>
</evidence>
<accession>B9T1V2</accession>
<dbReference type="CDD" id="cd00475">
    <property type="entry name" value="Cis_IPPS"/>
    <property type="match status" value="1"/>
</dbReference>
<comment type="similarity">
    <text evidence="1 3">Belongs to the UPP synthase family.</text>
</comment>
<sequence>MNSMFECSGSLITRCIFGVLSMGPIPGHLSFLMDGNRRFAKKENLETGAGHKAGSSALITILKYCYDLRVKYVTVYAFSIENFNRPPHEVQTVMDLMLETTEGLLKEESVVHQHGIRVHFIGNLKLLDKPLRVAAEKVMRATSKNTKYVLLICVAYSSSDEIIHAVQESCKEKWNKIEHSKVSRGEVKVEVGNKNTDNATTCGAREICKNVTANASQRSGFGDKWDDEGQALWETRTGNRDEERAKMQSHSIIKQVDVEKPMYMAVAPDPDILIRTSGETRLSNFLLWQASNCPLYSPDVLWPEFGLRHLVWAVLNFQRSHAYLEKKKNQL</sequence>
<reference evidence="5" key="1">
    <citation type="journal article" date="2010" name="Nat. Biotechnol.">
        <title>Draft genome sequence of the oilseed species Ricinus communis.</title>
        <authorList>
            <person name="Chan A.P."/>
            <person name="Crabtree J."/>
            <person name="Zhao Q."/>
            <person name="Lorenzi H."/>
            <person name="Orvis J."/>
            <person name="Puiu D."/>
            <person name="Melake-Berhan A."/>
            <person name="Jones K.M."/>
            <person name="Redman J."/>
            <person name="Chen G."/>
            <person name="Cahoon E.B."/>
            <person name="Gedil M."/>
            <person name="Stanke M."/>
            <person name="Haas B.J."/>
            <person name="Wortman J.R."/>
            <person name="Fraser-Liggett C.M."/>
            <person name="Ravel J."/>
            <person name="Rabinowicz P.D."/>
        </authorList>
    </citation>
    <scope>NUCLEOTIDE SEQUENCE [LARGE SCALE GENOMIC DNA]</scope>
    <source>
        <strain evidence="5">cv. Hale</strain>
    </source>
</reference>
<dbReference type="PROSITE" id="PS01066">
    <property type="entry name" value="UPP_SYNTHASE"/>
    <property type="match status" value="1"/>
</dbReference>
<dbReference type="NCBIfam" id="TIGR00055">
    <property type="entry name" value="uppS"/>
    <property type="match status" value="1"/>
</dbReference>
<dbReference type="Proteomes" id="UP000008311">
    <property type="component" value="Unassembled WGS sequence"/>
</dbReference>
<dbReference type="InterPro" id="IPR036424">
    <property type="entry name" value="UPP_synth-like_sf"/>
</dbReference>
<dbReference type="HAMAP" id="MF_01139">
    <property type="entry name" value="ISPT"/>
    <property type="match status" value="1"/>
</dbReference>
<dbReference type="AlphaFoldDB" id="B9T1V2"/>
<organism evidence="4 5">
    <name type="scientific">Ricinus communis</name>
    <name type="common">Castor bean</name>
    <dbReference type="NCBI Taxonomy" id="3988"/>
    <lineage>
        <taxon>Eukaryota</taxon>
        <taxon>Viridiplantae</taxon>
        <taxon>Streptophyta</taxon>
        <taxon>Embryophyta</taxon>
        <taxon>Tracheophyta</taxon>
        <taxon>Spermatophyta</taxon>
        <taxon>Magnoliopsida</taxon>
        <taxon>eudicotyledons</taxon>
        <taxon>Gunneridae</taxon>
        <taxon>Pentapetalae</taxon>
        <taxon>rosids</taxon>
        <taxon>fabids</taxon>
        <taxon>Malpighiales</taxon>
        <taxon>Euphorbiaceae</taxon>
        <taxon>Acalyphoideae</taxon>
        <taxon>Acalypheae</taxon>
        <taxon>Ricinus</taxon>
    </lineage>
</organism>
<dbReference type="GO" id="GO:0016765">
    <property type="term" value="F:transferase activity, transferring alkyl or aryl (other than methyl) groups"/>
    <property type="evidence" value="ECO:0007669"/>
    <property type="project" value="InterPro"/>
</dbReference>
<evidence type="ECO:0000313" key="5">
    <source>
        <dbReference type="Proteomes" id="UP000008311"/>
    </source>
</evidence>
<dbReference type="STRING" id="3988.B9T1V2"/>
<dbReference type="Gene3D" id="3.40.1180.10">
    <property type="entry name" value="Decaprenyl diphosphate synthase-like"/>
    <property type="match status" value="1"/>
</dbReference>
<dbReference type="GO" id="GO:0005783">
    <property type="term" value="C:endoplasmic reticulum"/>
    <property type="evidence" value="ECO:0000318"/>
    <property type="project" value="GO_Central"/>
</dbReference>
<dbReference type="InterPro" id="IPR018520">
    <property type="entry name" value="UPP_synth-like_CS"/>
</dbReference>
<dbReference type="EMBL" id="EQ974360">
    <property type="protein sequence ID" value="EEF30152.1"/>
    <property type="molecule type" value="Genomic_DNA"/>
</dbReference>
<protein>
    <recommendedName>
        <fullName evidence="3">Alkyl transferase</fullName>
        <ecNumber evidence="3">2.5.1.-</ecNumber>
    </recommendedName>
</protein>
<dbReference type="EC" id="2.5.1.-" evidence="3"/>
<name>B9T1V2_RICCO</name>
<evidence type="ECO:0000256" key="2">
    <source>
        <dbReference type="ARBA" id="ARBA00022679"/>
    </source>
</evidence>
<dbReference type="Pfam" id="PF01255">
    <property type="entry name" value="Prenyltransf"/>
    <property type="match status" value="1"/>
</dbReference>
<dbReference type="PANTHER" id="PTHR10291:SF43">
    <property type="entry name" value="DEHYDRODOLICHYL DIPHOSPHATE SYNTHASE COMPLEX SUBUNIT DHDDS"/>
    <property type="match status" value="1"/>
</dbReference>
<evidence type="ECO:0000313" key="4">
    <source>
        <dbReference type="EMBL" id="EEF30152.1"/>
    </source>
</evidence>
<dbReference type="GO" id="GO:0016094">
    <property type="term" value="P:polyprenol biosynthetic process"/>
    <property type="evidence" value="ECO:0000318"/>
    <property type="project" value="GO_Central"/>
</dbReference>
<dbReference type="eggNOG" id="KOG1602">
    <property type="taxonomic scope" value="Eukaryota"/>
</dbReference>
<keyword evidence="5" id="KW-1185">Reference proteome</keyword>
<dbReference type="FunCoup" id="B9T1V2">
    <property type="interactions" value="2783"/>
</dbReference>
<evidence type="ECO:0000256" key="1">
    <source>
        <dbReference type="ARBA" id="ARBA00005432"/>
    </source>
</evidence>
<keyword evidence="2 3" id="KW-0808">Transferase</keyword>
<gene>
    <name evidence="4" type="ORF">RCOM_0274860</name>
</gene>
<dbReference type="SUPFAM" id="SSF64005">
    <property type="entry name" value="Undecaprenyl diphosphate synthase"/>
    <property type="match status" value="1"/>
</dbReference>
<dbReference type="PANTHER" id="PTHR10291">
    <property type="entry name" value="DEHYDRODOLICHYL DIPHOSPHATE SYNTHASE FAMILY MEMBER"/>
    <property type="match status" value="1"/>
</dbReference>
<proteinExistence type="inferred from homology"/>